<dbReference type="SUPFAM" id="SSF47954">
    <property type="entry name" value="Cyclin-like"/>
    <property type="match status" value="1"/>
</dbReference>
<comment type="caution">
    <text evidence="4">The sequence shown here is derived from an EMBL/GenBank/DDBJ whole genome shotgun (WGS) entry which is preliminary data.</text>
</comment>
<keyword evidence="3" id="KW-0131">Cell cycle</keyword>
<reference evidence="4" key="1">
    <citation type="submission" date="2023-07" db="EMBL/GenBank/DDBJ databases">
        <title>draft genome sequence of fig (Ficus carica).</title>
        <authorList>
            <person name="Takahashi T."/>
            <person name="Nishimura K."/>
        </authorList>
    </citation>
    <scope>NUCLEOTIDE SEQUENCE</scope>
</reference>
<keyword evidence="5" id="KW-1185">Reference proteome</keyword>
<dbReference type="InterPro" id="IPR013922">
    <property type="entry name" value="Cyclin_PHO80-like"/>
</dbReference>
<protein>
    <recommendedName>
        <fullName evidence="6">Cyclin</fullName>
    </recommendedName>
</protein>
<dbReference type="EMBL" id="BTGU01000017">
    <property type="protein sequence ID" value="GMN43830.1"/>
    <property type="molecule type" value="Genomic_DNA"/>
</dbReference>
<name>A0AA88A2R9_FICCA</name>
<dbReference type="PANTHER" id="PTHR15615">
    <property type="match status" value="1"/>
</dbReference>
<evidence type="ECO:0000256" key="1">
    <source>
        <dbReference type="ARBA" id="ARBA00007215"/>
    </source>
</evidence>
<evidence type="ECO:0000313" key="5">
    <source>
        <dbReference type="Proteomes" id="UP001187192"/>
    </source>
</evidence>
<accession>A0AA88A2R9</accession>
<proteinExistence type="inferred from homology"/>
<organism evidence="4 5">
    <name type="scientific">Ficus carica</name>
    <name type="common">Common fig</name>
    <dbReference type="NCBI Taxonomy" id="3494"/>
    <lineage>
        <taxon>Eukaryota</taxon>
        <taxon>Viridiplantae</taxon>
        <taxon>Streptophyta</taxon>
        <taxon>Embryophyta</taxon>
        <taxon>Tracheophyta</taxon>
        <taxon>Spermatophyta</taxon>
        <taxon>Magnoliopsida</taxon>
        <taxon>eudicotyledons</taxon>
        <taxon>Gunneridae</taxon>
        <taxon>Pentapetalae</taxon>
        <taxon>rosids</taxon>
        <taxon>fabids</taxon>
        <taxon>Rosales</taxon>
        <taxon>Moraceae</taxon>
        <taxon>Ficeae</taxon>
        <taxon>Ficus</taxon>
    </lineage>
</organism>
<comment type="similarity">
    <text evidence="1">Belongs to the cyclin family. Cyclin U/P subfamily.</text>
</comment>
<sequence length="204" mass="23326">METRRFDGEVGLSETCIALGLEESDNTSSSSGPPKVLPIVAYLLERTIRKNERLLRAKWSAEVDIITIFHGSKAPAMSVKQYVERIFRYLNCSTSCFVVAYIYIERFLQKRVGFYLTSLTVHRLLITSVMVAAKFLDVASNNNAYYAKVGGVSTKEMNELELGFLFSLEFKLQVTAEDFAYYCRYLEKEGGSRRGEFWIERRSS</sequence>
<keyword evidence="2" id="KW-0132">Cell division</keyword>
<dbReference type="GO" id="GO:0019901">
    <property type="term" value="F:protein kinase binding"/>
    <property type="evidence" value="ECO:0007669"/>
    <property type="project" value="InterPro"/>
</dbReference>
<evidence type="ECO:0008006" key="6">
    <source>
        <dbReference type="Google" id="ProtNLM"/>
    </source>
</evidence>
<dbReference type="AlphaFoldDB" id="A0AA88A2R9"/>
<dbReference type="Proteomes" id="UP001187192">
    <property type="component" value="Unassembled WGS sequence"/>
</dbReference>
<dbReference type="Pfam" id="PF08613">
    <property type="entry name" value="Cyclin"/>
    <property type="match status" value="1"/>
</dbReference>
<dbReference type="Gene3D" id="1.10.472.10">
    <property type="entry name" value="Cyclin-like"/>
    <property type="match status" value="1"/>
</dbReference>
<dbReference type="InterPro" id="IPR036915">
    <property type="entry name" value="Cyclin-like_sf"/>
</dbReference>
<gene>
    <name evidence="4" type="ORF">TIFTF001_013029</name>
</gene>
<evidence type="ECO:0000256" key="2">
    <source>
        <dbReference type="ARBA" id="ARBA00022618"/>
    </source>
</evidence>
<evidence type="ECO:0000313" key="4">
    <source>
        <dbReference type="EMBL" id="GMN43830.1"/>
    </source>
</evidence>
<dbReference type="GO" id="GO:0051301">
    <property type="term" value="P:cell division"/>
    <property type="evidence" value="ECO:0007669"/>
    <property type="project" value="UniProtKB-KW"/>
</dbReference>
<dbReference type="PANTHER" id="PTHR15615:SF108">
    <property type="entry name" value="PROTEIN CNPPD1"/>
    <property type="match status" value="1"/>
</dbReference>
<evidence type="ECO:0000256" key="3">
    <source>
        <dbReference type="ARBA" id="ARBA00023306"/>
    </source>
</evidence>